<sequence>MATKVELSGKWKTIAGAVKKKYGQITDNDLKQVEGNLDQLAGLIQKKTGQTQKQIKEFYEECCGSVDSVGGQAAELAGGAGEAVRERYDKATEQARQGYNETIKTVAQKPLASVGIALGVGIVCGLIIGTSIGAQRERELSWYDRWKR</sequence>
<proteinExistence type="inferred from homology"/>
<keyword evidence="2" id="KW-0812">Transmembrane</keyword>
<evidence type="ECO:0000256" key="1">
    <source>
        <dbReference type="ARBA" id="ARBA00009129"/>
    </source>
</evidence>
<comment type="similarity">
    <text evidence="1">Belongs to the UPF0337 (CsbD) family.</text>
</comment>
<protein>
    <recommendedName>
        <fullName evidence="3">CsbD-like domain-containing protein</fullName>
    </recommendedName>
</protein>
<organism evidence="4 5">
    <name type="scientific">Gimesia algae</name>
    <dbReference type="NCBI Taxonomy" id="2527971"/>
    <lineage>
        <taxon>Bacteria</taxon>
        <taxon>Pseudomonadati</taxon>
        <taxon>Planctomycetota</taxon>
        <taxon>Planctomycetia</taxon>
        <taxon>Planctomycetales</taxon>
        <taxon>Planctomycetaceae</taxon>
        <taxon>Gimesia</taxon>
    </lineage>
</organism>
<dbReference type="InterPro" id="IPR050423">
    <property type="entry name" value="UPF0337_stress_rsp"/>
</dbReference>
<dbReference type="InterPro" id="IPR008462">
    <property type="entry name" value="CsbD"/>
</dbReference>
<name>A0A517VCS7_9PLAN</name>
<dbReference type="AlphaFoldDB" id="A0A517VCS7"/>
<dbReference type="PANTHER" id="PTHR34977:SF1">
    <property type="entry name" value="UPF0337 PROTEIN YJBJ"/>
    <property type="match status" value="1"/>
</dbReference>
<keyword evidence="2" id="KW-1133">Transmembrane helix</keyword>
<dbReference type="Proteomes" id="UP000316855">
    <property type="component" value="Chromosome"/>
</dbReference>
<dbReference type="InterPro" id="IPR036629">
    <property type="entry name" value="YjbJ_sf"/>
</dbReference>
<dbReference type="Gene3D" id="1.10.1470.10">
    <property type="entry name" value="YjbJ"/>
    <property type="match status" value="1"/>
</dbReference>
<evidence type="ECO:0000313" key="5">
    <source>
        <dbReference type="Proteomes" id="UP000316855"/>
    </source>
</evidence>
<reference evidence="4 5" key="1">
    <citation type="submission" date="2019-02" db="EMBL/GenBank/DDBJ databases">
        <title>Deep-cultivation of Planctomycetes and their phenomic and genomic characterization uncovers novel biology.</title>
        <authorList>
            <person name="Wiegand S."/>
            <person name="Jogler M."/>
            <person name="Boedeker C."/>
            <person name="Pinto D."/>
            <person name="Vollmers J."/>
            <person name="Rivas-Marin E."/>
            <person name="Kohn T."/>
            <person name="Peeters S.H."/>
            <person name="Heuer A."/>
            <person name="Rast P."/>
            <person name="Oberbeckmann S."/>
            <person name="Bunk B."/>
            <person name="Jeske O."/>
            <person name="Meyerdierks A."/>
            <person name="Storesund J.E."/>
            <person name="Kallscheuer N."/>
            <person name="Luecker S."/>
            <person name="Lage O.M."/>
            <person name="Pohl T."/>
            <person name="Merkel B.J."/>
            <person name="Hornburger P."/>
            <person name="Mueller R.-W."/>
            <person name="Bruemmer F."/>
            <person name="Labrenz M."/>
            <person name="Spormann A.M."/>
            <person name="Op den Camp H."/>
            <person name="Overmann J."/>
            <person name="Amann R."/>
            <person name="Jetten M.S.M."/>
            <person name="Mascher T."/>
            <person name="Medema M.H."/>
            <person name="Devos D.P."/>
            <person name="Kaster A.-K."/>
            <person name="Ovreas L."/>
            <person name="Rohde M."/>
            <person name="Galperin M.Y."/>
            <person name="Jogler C."/>
        </authorList>
    </citation>
    <scope>NUCLEOTIDE SEQUENCE [LARGE SCALE GENOMIC DNA]</scope>
    <source>
        <strain evidence="4 5">Pan161</strain>
    </source>
</reference>
<dbReference type="OrthoDB" id="278198at2"/>
<evidence type="ECO:0000259" key="3">
    <source>
        <dbReference type="Pfam" id="PF05532"/>
    </source>
</evidence>
<feature type="transmembrane region" description="Helical" evidence="2">
    <location>
        <begin position="111"/>
        <end position="134"/>
    </location>
</feature>
<dbReference type="PANTHER" id="PTHR34977">
    <property type="entry name" value="UPF0337 PROTEIN YJBJ"/>
    <property type="match status" value="1"/>
</dbReference>
<dbReference type="KEGG" id="gax:Pan161_24650"/>
<dbReference type="RefSeq" id="WP_145227037.1">
    <property type="nucleotide sequence ID" value="NZ_CP036343.1"/>
</dbReference>
<evidence type="ECO:0000313" key="4">
    <source>
        <dbReference type="EMBL" id="QDT90811.1"/>
    </source>
</evidence>
<dbReference type="SUPFAM" id="SSF69047">
    <property type="entry name" value="Hypothetical protein YjbJ"/>
    <property type="match status" value="1"/>
</dbReference>
<feature type="domain" description="CsbD-like" evidence="3">
    <location>
        <begin position="7"/>
        <end position="56"/>
    </location>
</feature>
<dbReference type="Pfam" id="PF05532">
    <property type="entry name" value="CsbD"/>
    <property type="match status" value="1"/>
</dbReference>
<accession>A0A517VCS7</accession>
<dbReference type="EMBL" id="CP036343">
    <property type="protein sequence ID" value="QDT90811.1"/>
    <property type="molecule type" value="Genomic_DNA"/>
</dbReference>
<keyword evidence="5" id="KW-1185">Reference proteome</keyword>
<gene>
    <name evidence="4" type="ORF">Pan161_24650</name>
</gene>
<keyword evidence="2" id="KW-0472">Membrane</keyword>
<evidence type="ECO:0000256" key="2">
    <source>
        <dbReference type="SAM" id="Phobius"/>
    </source>
</evidence>